<dbReference type="InterPro" id="IPR021109">
    <property type="entry name" value="Peptidase_aspartic_dom_sf"/>
</dbReference>
<feature type="active site" evidence="3">
    <location>
        <position position="307"/>
    </location>
</feature>
<dbReference type="InterPro" id="IPR033121">
    <property type="entry name" value="PEPTIDASE_A1"/>
</dbReference>
<dbReference type="FunFam" id="2.40.70.10:FF:000008">
    <property type="entry name" value="Cathepsin D"/>
    <property type="match status" value="1"/>
</dbReference>
<evidence type="ECO:0000313" key="9">
    <source>
        <dbReference type="Proteomes" id="UP000759537"/>
    </source>
</evidence>
<evidence type="ECO:0000256" key="3">
    <source>
        <dbReference type="PIRSR" id="PIRSR601461-1"/>
    </source>
</evidence>
<evidence type="ECO:0000256" key="1">
    <source>
        <dbReference type="ARBA" id="ARBA00007447"/>
    </source>
</evidence>
<reference evidence="8" key="2">
    <citation type="journal article" date="2020" name="Nat. Commun.">
        <title>Large-scale genome sequencing of mycorrhizal fungi provides insights into the early evolution of symbiotic traits.</title>
        <authorList>
            <person name="Miyauchi S."/>
            <person name="Kiss E."/>
            <person name="Kuo A."/>
            <person name="Drula E."/>
            <person name="Kohler A."/>
            <person name="Sanchez-Garcia M."/>
            <person name="Morin E."/>
            <person name="Andreopoulos B."/>
            <person name="Barry K.W."/>
            <person name="Bonito G."/>
            <person name="Buee M."/>
            <person name="Carver A."/>
            <person name="Chen C."/>
            <person name="Cichocki N."/>
            <person name="Clum A."/>
            <person name="Culley D."/>
            <person name="Crous P.W."/>
            <person name="Fauchery L."/>
            <person name="Girlanda M."/>
            <person name="Hayes R.D."/>
            <person name="Keri Z."/>
            <person name="LaButti K."/>
            <person name="Lipzen A."/>
            <person name="Lombard V."/>
            <person name="Magnuson J."/>
            <person name="Maillard F."/>
            <person name="Murat C."/>
            <person name="Nolan M."/>
            <person name="Ohm R.A."/>
            <person name="Pangilinan J."/>
            <person name="Pereira M.F."/>
            <person name="Perotto S."/>
            <person name="Peter M."/>
            <person name="Pfister S."/>
            <person name="Riley R."/>
            <person name="Sitrit Y."/>
            <person name="Stielow J.B."/>
            <person name="Szollosi G."/>
            <person name="Zifcakova L."/>
            <person name="Stursova M."/>
            <person name="Spatafora J.W."/>
            <person name="Tedersoo L."/>
            <person name="Vaario L.M."/>
            <person name="Yamada A."/>
            <person name="Yan M."/>
            <person name="Wang P."/>
            <person name="Xu J."/>
            <person name="Bruns T."/>
            <person name="Baldrian P."/>
            <person name="Vilgalys R."/>
            <person name="Dunand C."/>
            <person name="Henrissat B."/>
            <person name="Grigoriev I.V."/>
            <person name="Hibbett D."/>
            <person name="Nagy L.G."/>
            <person name="Martin F.M."/>
        </authorList>
    </citation>
    <scope>NUCLEOTIDE SEQUENCE</scope>
    <source>
        <strain evidence="8">Prilba</strain>
    </source>
</reference>
<dbReference type="InterPro" id="IPR001461">
    <property type="entry name" value="Aspartic_peptidase_A1"/>
</dbReference>
<dbReference type="Proteomes" id="UP000759537">
    <property type="component" value="Unassembled WGS sequence"/>
</dbReference>
<dbReference type="InterPro" id="IPR001969">
    <property type="entry name" value="Aspartic_peptidase_AS"/>
</dbReference>
<feature type="chain" id="PRO_5040182792" evidence="6">
    <location>
        <begin position="24"/>
        <end position="481"/>
    </location>
</feature>
<keyword evidence="4" id="KW-1015">Disulfide bond</keyword>
<dbReference type="InterPro" id="IPR034164">
    <property type="entry name" value="Pepsin-like_dom"/>
</dbReference>
<dbReference type="GO" id="GO:0006508">
    <property type="term" value="P:proteolysis"/>
    <property type="evidence" value="ECO:0007669"/>
    <property type="project" value="UniProtKB-KW"/>
</dbReference>
<feature type="domain" description="Peptidase A1" evidence="7">
    <location>
        <begin position="96"/>
        <end position="422"/>
    </location>
</feature>
<evidence type="ECO:0000256" key="5">
    <source>
        <dbReference type="RuleBase" id="RU000454"/>
    </source>
</evidence>
<sequence>MLFDALTVSFALHLLLCADVALASPTLRRSESPSSRGLHIPLTRRAAPERNDAELGLWAKQQKELLEGKYGRPTNTNTKRSSGYNLLVDQKLDSDYYGSIAVGTPPVAFDVILDTGSADLWLVDAQCTEGCDGLQAFSPSSSSTFTNDTKPFSVTYGSGQAAGYLATDVVQMAGFSVQNQVFGVCDQVSDGLLIAPVSGLMGLGWQSLSSSGAKPLWQALYDDNVLDEPVMAFYLTRFQNASRPQDLEPGGVFTLGSTNTSLYTGQIEYLDIPSGAVSYWTLPLTNLTVNSNSVSLPSGSSSYVAIDTGTTLIGGPASQVASLYASIPNSAAGTGNYEGYYTYPCSTTVNVAMSFGGQSWAISSDDFKLAQISNGECLGAIFVYSTGSGGSNSGSPAWIVGDTFLKNVYSVFRANPASVGFAAIAPDAQSSVTRNGVPTATIGSASVSVTGNHSGSAALPSALPHLVTLLFVMTTSLFYFL</sequence>
<dbReference type="EMBL" id="WHVB01000016">
    <property type="protein sequence ID" value="KAF8475361.1"/>
    <property type="molecule type" value="Genomic_DNA"/>
</dbReference>
<comment type="similarity">
    <text evidence="1 5">Belongs to the peptidase A1 family.</text>
</comment>
<evidence type="ECO:0000313" key="8">
    <source>
        <dbReference type="EMBL" id="KAF8475361.1"/>
    </source>
</evidence>
<feature type="signal peptide" evidence="6">
    <location>
        <begin position="1"/>
        <end position="23"/>
    </location>
</feature>
<dbReference type="OrthoDB" id="771136at2759"/>
<evidence type="ECO:0000256" key="2">
    <source>
        <dbReference type="ARBA" id="ARBA00022750"/>
    </source>
</evidence>
<dbReference type="AlphaFoldDB" id="A0A9P5MRK7"/>
<evidence type="ECO:0000259" key="7">
    <source>
        <dbReference type="PROSITE" id="PS51767"/>
    </source>
</evidence>
<dbReference type="PANTHER" id="PTHR47966:SF6">
    <property type="entry name" value="PEPTIDASE A1 DOMAIN-CONTAINING PROTEIN"/>
    <property type="match status" value="1"/>
</dbReference>
<dbReference type="PRINTS" id="PR00792">
    <property type="entry name" value="PEPSIN"/>
</dbReference>
<comment type="caution">
    <text evidence="8">The sequence shown here is derived from an EMBL/GenBank/DDBJ whole genome shotgun (WGS) entry which is preliminary data.</text>
</comment>
<gene>
    <name evidence="8" type="ORF">DFH94DRAFT_121424</name>
</gene>
<protein>
    <submittedName>
        <fullName evidence="8">Acid protease</fullName>
    </submittedName>
</protein>
<dbReference type="PROSITE" id="PS00141">
    <property type="entry name" value="ASP_PROTEASE"/>
    <property type="match status" value="1"/>
</dbReference>
<keyword evidence="9" id="KW-1185">Reference proteome</keyword>
<organism evidence="8 9">
    <name type="scientific">Russula ochroleuca</name>
    <dbReference type="NCBI Taxonomy" id="152965"/>
    <lineage>
        <taxon>Eukaryota</taxon>
        <taxon>Fungi</taxon>
        <taxon>Dikarya</taxon>
        <taxon>Basidiomycota</taxon>
        <taxon>Agaricomycotina</taxon>
        <taxon>Agaricomycetes</taxon>
        <taxon>Russulales</taxon>
        <taxon>Russulaceae</taxon>
        <taxon>Russula</taxon>
    </lineage>
</organism>
<accession>A0A9P5MRK7</accession>
<proteinExistence type="inferred from homology"/>
<dbReference type="GO" id="GO:0004190">
    <property type="term" value="F:aspartic-type endopeptidase activity"/>
    <property type="evidence" value="ECO:0007669"/>
    <property type="project" value="UniProtKB-KW"/>
</dbReference>
<dbReference type="PANTHER" id="PTHR47966">
    <property type="entry name" value="BETA-SITE APP-CLEAVING ENZYME, ISOFORM A-RELATED"/>
    <property type="match status" value="1"/>
</dbReference>
<feature type="disulfide bond" evidence="4">
    <location>
        <begin position="127"/>
        <end position="131"/>
    </location>
</feature>
<name>A0A9P5MRK7_9AGAM</name>
<reference evidence="8" key="1">
    <citation type="submission" date="2019-10" db="EMBL/GenBank/DDBJ databases">
        <authorList>
            <consortium name="DOE Joint Genome Institute"/>
            <person name="Kuo A."/>
            <person name="Miyauchi S."/>
            <person name="Kiss E."/>
            <person name="Drula E."/>
            <person name="Kohler A."/>
            <person name="Sanchez-Garcia M."/>
            <person name="Andreopoulos B."/>
            <person name="Barry K.W."/>
            <person name="Bonito G."/>
            <person name="Buee M."/>
            <person name="Carver A."/>
            <person name="Chen C."/>
            <person name="Cichocki N."/>
            <person name="Clum A."/>
            <person name="Culley D."/>
            <person name="Crous P.W."/>
            <person name="Fauchery L."/>
            <person name="Girlanda M."/>
            <person name="Hayes R."/>
            <person name="Keri Z."/>
            <person name="LaButti K."/>
            <person name="Lipzen A."/>
            <person name="Lombard V."/>
            <person name="Magnuson J."/>
            <person name="Maillard F."/>
            <person name="Morin E."/>
            <person name="Murat C."/>
            <person name="Nolan M."/>
            <person name="Ohm R."/>
            <person name="Pangilinan J."/>
            <person name="Pereira M."/>
            <person name="Perotto S."/>
            <person name="Peter M."/>
            <person name="Riley R."/>
            <person name="Sitrit Y."/>
            <person name="Stielow B."/>
            <person name="Szollosi G."/>
            <person name="Zifcakova L."/>
            <person name="Stursova M."/>
            <person name="Spatafora J.W."/>
            <person name="Tedersoo L."/>
            <person name="Vaario L.-M."/>
            <person name="Yamada A."/>
            <person name="Yan M."/>
            <person name="Wang P."/>
            <person name="Xu J."/>
            <person name="Bruns T."/>
            <person name="Baldrian P."/>
            <person name="Vilgalys R."/>
            <person name="Henrissat B."/>
            <person name="Grigoriev I.V."/>
            <person name="Hibbett D."/>
            <person name="Nagy L.G."/>
            <person name="Martin F.M."/>
        </authorList>
    </citation>
    <scope>NUCLEOTIDE SEQUENCE</scope>
    <source>
        <strain evidence="8">Prilba</strain>
    </source>
</reference>
<dbReference type="SUPFAM" id="SSF50630">
    <property type="entry name" value="Acid proteases"/>
    <property type="match status" value="1"/>
</dbReference>
<evidence type="ECO:0000256" key="4">
    <source>
        <dbReference type="PIRSR" id="PIRSR601461-2"/>
    </source>
</evidence>
<keyword evidence="5" id="KW-0378">Hydrolase</keyword>
<dbReference type="Pfam" id="PF00026">
    <property type="entry name" value="Asp"/>
    <property type="match status" value="1"/>
</dbReference>
<keyword evidence="6" id="KW-0732">Signal</keyword>
<dbReference type="CDD" id="cd05471">
    <property type="entry name" value="pepsin_like"/>
    <property type="match status" value="1"/>
</dbReference>
<keyword evidence="5 8" id="KW-0645">Protease</keyword>
<keyword evidence="2 5" id="KW-0064">Aspartyl protease</keyword>
<dbReference type="PROSITE" id="PS51767">
    <property type="entry name" value="PEPTIDASE_A1"/>
    <property type="match status" value="1"/>
</dbReference>
<dbReference type="Gene3D" id="2.40.70.10">
    <property type="entry name" value="Acid Proteases"/>
    <property type="match status" value="2"/>
</dbReference>
<evidence type="ECO:0000256" key="6">
    <source>
        <dbReference type="SAM" id="SignalP"/>
    </source>
</evidence>
<feature type="active site" evidence="3">
    <location>
        <position position="114"/>
    </location>
</feature>